<dbReference type="InterPro" id="IPR036770">
    <property type="entry name" value="Ankyrin_rpt-contain_sf"/>
</dbReference>
<dbReference type="PROSITE" id="PS50297">
    <property type="entry name" value="ANK_REP_REGION"/>
    <property type="match status" value="4"/>
</dbReference>
<dbReference type="Pfam" id="PF12796">
    <property type="entry name" value="Ank_2"/>
    <property type="match status" value="2"/>
</dbReference>
<keyword evidence="16" id="KW-1185">Reference proteome</keyword>
<keyword evidence="4" id="KW-0808">Transferase</keyword>
<dbReference type="Gene3D" id="1.25.40.20">
    <property type="entry name" value="Ankyrin repeat-containing domain"/>
    <property type="match status" value="3"/>
</dbReference>
<name>A0A8J5LN05_ZINOF</name>
<dbReference type="SUPFAM" id="SSF57850">
    <property type="entry name" value="RING/U-box"/>
    <property type="match status" value="1"/>
</dbReference>
<keyword evidence="5" id="KW-0479">Metal-binding</keyword>
<feature type="domain" description="RING-type" evidence="14">
    <location>
        <begin position="333"/>
        <end position="382"/>
    </location>
</feature>
<dbReference type="PANTHER" id="PTHR24126:SF14">
    <property type="entry name" value="ANK_REP_REGION DOMAIN-CONTAINING PROTEIN"/>
    <property type="match status" value="1"/>
</dbReference>
<keyword evidence="8" id="KW-0833">Ubl conjugation pathway</keyword>
<dbReference type="PROSITE" id="PS50089">
    <property type="entry name" value="ZF_RING_2"/>
    <property type="match status" value="1"/>
</dbReference>
<dbReference type="SMART" id="SM00248">
    <property type="entry name" value="ANK"/>
    <property type="match status" value="5"/>
</dbReference>
<dbReference type="Pfam" id="PF24921">
    <property type="entry name" value="RING_XB3-XBAT31"/>
    <property type="match status" value="1"/>
</dbReference>
<dbReference type="EMBL" id="JACMSC010000006">
    <property type="protein sequence ID" value="KAG6519319.1"/>
    <property type="molecule type" value="Genomic_DNA"/>
</dbReference>
<evidence type="ECO:0000256" key="1">
    <source>
        <dbReference type="ARBA" id="ARBA00000900"/>
    </source>
</evidence>
<dbReference type="GO" id="GO:0061630">
    <property type="term" value="F:ubiquitin protein ligase activity"/>
    <property type="evidence" value="ECO:0007669"/>
    <property type="project" value="UniProtKB-EC"/>
</dbReference>
<dbReference type="EC" id="2.3.2.27" evidence="3"/>
<evidence type="ECO:0000256" key="8">
    <source>
        <dbReference type="ARBA" id="ARBA00022786"/>
    </source>
</evidence>
<dbReference type="PROSITE" id="PS00518">
    <property type="entry name" value="ZF_RING_1"/>
    <property type="match status" value="1"/>
</dbReference>
<dbReference type="PROSITE" id="PS50088">
    <property type="entry name" value="ANK_REPEAT"/>
    <property type="match status" value="5"/>
</dbReference>
<dbReference type="Proteomes" id="UP000734854">
    <property type="component" value="Unassembled WGS sequence"/>
</dbReference>
<evidence type="ECO:0000313" key="15">
    <source>
        <dbReference type="EMBL" id="KAG6519319.1"/>
    </source>
</evidence>
<feature type="repeat" description="ANK" evidence="11">
    <location>
        <begin position="169"/>
        <end position="201"/>
    </location>
</feature>
<comment type="caution">
    <text evidence="15">The sequence shown here is derived from an EMBL/GenBank/DDBJ whole genome shotgun (WGS) entry which is preliminary data.</text>
</comment>
<evidence type="ECO:0000256" key="12">
    <source>
        <dbReference type="PROSITE-ProRule" id="PRU00175"/>
    </source>
</evidence>
<evidence type="ECO:0000256" key="13">
    <source>
        <dbReference type="SAM" id="MobiDB-lite"/>
    </source>
</evidence>
<dbReference type="AlphaFoldDB" id="A0A8J5LN05"/>
<protein>
    <recommendedName>
        <fullName evidence="3">RING-type E3 ubiquitin transferase</fullName>
        <ecNumber evidence="3">2.3.2.27</ecNumber>
    </recommendedName>
</protein>
<gene>
    <name evidence="15" type="ORF">ZIOFF_022812</name>
</gene>
<dbReference type="InterPro" id="IPR056760">
    <property type="entry name" value="RING_XB3-like"/>
</dbReference>
<dbReference type="InterPro" id="IPR017907">
    <property type="entry name" value="Znf_RING_CS"/>
</dbReference>
<reference evidence="15 16" key="1">
    <citation type="submission" date="2020-08" db="EMBL/GenBank/DDBJ databases">
        <title>Plant Genome Project.</title>
        <authorList>
            <person name="Zhang R.-G."/>
        </authorList>
    </citation>
    <scope>NUCLEOTIDE SEQUENCE [LARGE SCALE GENOMIC DNA]</scope>
    <source>
        <tissue evidence="15">Rhizome</tissue>
    </source>
</reference>
<evidence type="ECO:0000256" key="7">
    <source>
        <dbReference type="ARBA" id="ARBA00022771"/>
    </source>
</evidence>
<feature type="region of interest" description="Disordered" evidence="13">
    <location>
        <begin position="594"/>
        <end position="616"/>
    </location>
</feature>
<dbReference type="Pfam" id="PF00023">
    <property type="entry name" value="Ank"/>
    <property type="match status" value="1"/>
</dbReference>
<feature type="repeat" description="ANK" evidence="11">
    <location>
        <begin position="80"/>
        <end position="112"/>
    </location>
</feature>
<keyword evidence="7 12" id="KW-0863">Zinc-finger</keyword>
<keyword evidence="6" id="KW-0677">Repeat</keyword>
<evidence type="ECO:0000259" key="14">
    <source>
        <dbReference type="PROSITE" id="PS50089"/>
    </source>
</evidence>
<evidence type="ECO:0000256" key="9">
    <source>
        <dbReference type="ARBA" id="ARBA00022833"/>
    </source>
</evidence>
<feature type="repeat" description="ANK" evidence="11">
    <location>
        <begin position="206"/>
        <end position="238"/>
    </location>
</feature>
<dbReference type="SUPFAM" id="SSF48403">
    <property type="entry name" value="Ankyrin repeat"/>
    <property type="match status" value="1"/>
</dbReference>
<dbReference type="InterPro" id="IPR001841">
    <property type="entry name" value="Znf_RING"/>
</dbReference>
<comment type="catalytic activity">
    <reaction evidence="1">
        <text>S-ubiquitinyl-[E2 ubiquitin-conjugating enzyme]-L-cysteine + [acceptor protein]-L-lysine = [E2 ubiquitin-conjugating enzyme]-L-cysteine + N(6)-ubiquitinyl-[acceptor protein]-L-lysine.</text>
        <dbReference type="EC" id="2.3.2.27"/>
    </reaction>
</comment>
<dbReference type="InterPro" id="IPR002110">
    <property type="entry name" value="Ankyrin_rpt"/>
</dbReference>
<evidence type="ECO:0000256" key="11">
    <source>
        <dbReference type="PROSITE-ProRule" id="PRU00023"/>
    </source>
</evidence>
<sequence>MGQTLSCAGSSSDLGGFFASVQAGHLETVGAAVQEDPSLLLRSTFFDRLSALHIAAANGHVEILSMILEKYSNPDIVNRHKQTPLMLAAIHGKIACVQKLLEAGANDDDVSVLCGQILIFDSLKGRTCLHHAAYYGHSDCLQAILSAAQSTAVVDSWGFARFVNVGDERGATPLHLAARQRRTECVRVLLDHGGLVSSSTREYGHSGSTPLHLAARGGSLDCVRTLLAWGADRLQRDSSGRIPYSVAIKHNHGACAALLNPSAAEPLVWPSPLKFISELDPDARALLEVALMDANKESEKIILNERKKLLSSPANVDEAFHDDASEASDTDLCFICFNQVCTIEVQDCGHQMCARCMLTLCCHNKPNPTTLCVPSPTCPFCRSNIARLVVAKTKAIDEGEKATNSKLQRSRRLRNFSGGSSSSFKGLTLSMGSFSKMGRSSGRIMNSEDMEDKPMSKAWLCILIVSVKAKHTNFDGRKAVVCGSGILISSAYAMIRVSDASLAAACNLFCSVLLIMERAVFLVHLRRTLTASSCITTRSKNVMLRKFRIHHRCKIASYVEIEVDYTGESIKTSPTSVLDLNPDDDLRPEDYELPQVKSSKRKLKPDQPPNCDGDDDADAHEILLTLALNHPVWPQRCKMYPDMAGETAAVVDFGASSHKSVLYDT</sequence>
<evidence type="ECO:0000256" key="4">
    <source>
        <dbReference type="ARBA" id="ARBA00022679"/>
    </source>
</evidence>
<keyword evidence="10 11" id="KW-0040">ANK repeat</keyword>
<dbReference type="Gene3D" id="3.30.40.10">
    <property type="entry name" value="Zinc/RING finger domain, C3HC4 (zinc finger)"/>
    <property type="match status" value="1"/>
</dbReference>
<dbReference type="PANTHER" id="PTHR24126">
    <property type="entry name" value="ANKYRIN REPEAT, PH AND SEC7 DOMAIN CONTAINING PROTEIN SECG-RELATED"/>
    <property type="match status" value="1"/>
</dbReference>
<evidence type="ECO:0000256" key="10">
    <source>
        <dbReference type="ARBA" id="ARBA00023043"/>
    </source>
</evidence>
<evidence type="ECO:0000256" key="3">
    <source>
        <dbReference type="ARBA" id="ARBA00012483"/>
    </source>
</evidence>
<dbReference type="InterPro" id="IPR013083">
    <property type="entry name" value="Znf_RING/FYVE/PHD"/>
</dbReference>
<evidence type="ECO:0000256" key="5">
    <source>
        <dbReference type="ARBA" id="ARBA00022723"/>
    </source>
</evidence>
<proteinExistence type="predicted"/>
<keyword evidence="9" id="KW-0862">Zinc</keyword>
<comment type="pathway">
    <text evidence="2">Protein modification; protein ubiquitination.</text>
</comment>
<evidence type="ECO:0000313" key="16">
    <source>
        <dbReference type="Proteomes" id="UP000734854"/>
    </source>
</evidence>
<accession>A0A8J5LN05</accession>
<evidence type="ECO:0000256" key="2">
    <source>
        <dbReference type="ARBA" id="ARBA00004906"/>
    </source>
</evidence>
<evidence type="ECO:0000256" key="6">
    <source>
        <dbReference type="ARBA" id="ARBA00022737"/>
    </source>
</evidence>
<dbReference type="GO" id="GO:0008270">
    <property type="term" value="F:zinc ion binding"/>
    <property type="evidence" value="ECO:0007669"/>
    <property type="project" value="UniProtKB-KW"/>
</dbReference>
<feature type="repeat" description="ANK" evidence="11">
    <location>
        <begin position="47"/>
        <end position="79"/>
    </location>
</feature>
<organism evidence="15 16">
    <name type="scientific">Zingiber officinale</name>
    <name type="common">Ginger</name>
    <name type="synonym">Amomum zingiber</name>
    <dbReference type="NCBI Taxonomy" id="94328"/>
    <lineage>
        <taxon>Eukaryota</taxon>
        <taxon>Viridiplantae</taxon>
        <taxon>Streptophyta</taxon>
        <taxon>Embryophyta</taxon>
        <taxon>Tracheophyta</taxon>
        <taxon>Spermatophyta</taxon>
        <taxon>Magnoliopsida</taxon>
        <taxon>Liliopsida</taxon>
        <taxon>Zingiberales</taxon>
        <taxon>Zingiberaceae</taxon>
        <taxon>Zingiber</taxon>
    </lineage>
</organism>
<feature type="repeat" description="ANK" evidence="11">
    <location>
        <begin position="124"/>
        <end position="156"/>
    </location>
</feature>